<organism evidence="5 6">
    <name type="scientific">Bacteroides faecichinchillae</name>
    <dbReference type="NCBI Taxonomy" id="871325"/>
    <lineage>
        <taxon>Bacteria</taxon>
        <taxon>Pseudomonadati</taxon>
        <taxon>Bacteroidota</taxon>
        <taxon>Bacteroidia</taxon>
        <taxon>Bacteroidales</taxon>
        <taxon>Bacteroidaceae</taxon>
        <taxon>Bacteroides</taxon>
    </lineage>
</organism>
<dbReference type="Pfam" id="PF13641">
    <property type="entry name" value="Glyco_tranf_2_3"/>
    <property type="match status" value="1"/>
</dbReference>
<dbReference type="PANTHER" id="PTHR43630:SF1">
    <property type="entry name" value="POLY-BETA-1,6-N-ACETYL-D-GLUCOSAMINE SYNTHASE"/>
    <property type="match status" value="1"/>
</dbReference>
<evidence type="ECO:0000313" key="5">
    <source>
        <dbReference type="EMBL" id="SHF84886.1"/>
    </source>
</evidence>
<name>A0A1M5F0B8_9BACE</name>
<feature type="transmembrane region" description="Helical" evidence="4">
    <location>
        <begin position="307"/>
        <end position="329"/>
    </location>
</feature>
<evidence type="ECO:0000256" key="3">
    <source>
        <dbReference type="ARBA" id="ARBA00022679"/>
    </source>
</evidence>
<evidence type="ECO:0000313" key="6">
    <source>
        <dbReference type="Proteomes" id="UP000184436"/>
    </source>
</evidence>
<feature type="transmembrane region" description="Helical" evidence="4">
    <location>
        <begin position="12"/>
        <end position="35"/>
    </location>
</feature>
<reference evidence="5 6" key="1">
    <citation type="submission" date="2016-11" db="EMBL/GenBank/DDBJ databases">
        <authorList>
            <person name="Jaros S."/>
            <person name="Januszkiewicz K."/>
            <person name="Wedrychowicz H."/>
        </authorList>
    </citation>
    <scope>NUCLEOTIDE SEQUENCE [LARGE SCALE GENOMIC DNA]</scope>
    <source>
        <strain evidence="5 6">DSM 26883</strain>
    </source>
</reference>
<dbReference type="RefSeq" id="WP_025076042.1">
    <property type="nucleotide sequence ID" value="NZ_FQVD01000040.1"/>
</dbReference>
<dbReference type="Proteomes" id="UP000184436">
    <property type="component" value="Unassembled WGS sequence"/>
</dbReference>
<dbReference type="OrthoDB" id="9766971at2"/>
<dbReference type="Gene3D" id="3.90.550.10">
    <property type="entry name" value="Spore Coat Polysaccharide Biosynthesis Protein SpsA, Chain A"/>
    <property type="match status" value="1"/>
</dbReference>
<keyword evidence="4" id="KW-1133">Transmembrane helix</keyword>
<keyword evidence="4" id="KW-0472">Membrane</keyword>
<dbReference type="STRING" id="871325.SAMN05444349_1408"/>
<proteinExistence type="inferred from homology"/>
<keyword evidence="4" id="KW-0812">Transmembrane</keyword>
<accession>A0A1M5F0B8</accession>
<keyword evidence="6" id="KW-1185">Reference proteome</keyword>
<feature type="transmembrane region" description="Helical" evidence="4">
    <location>
        <begin position="367"/>
        <end position="387"/>
    </location>
</feature>
<evidence type="ECO:0000256" key="1">
    <source>
        <dbReference type="ARBA" id="ARBA00006739"/>
    </source>
</evidence>
<evidence type="ECO:0000256" key="4">
    <source>
        <dbReference type="SAM" id="Phobius"/>
    </source>
</evidence>
<dbReference type="GO" id="GO:0016757">
    <property type="term" value="F:glycosyltransferase activity"/>
    <property type="evidence" value="ECO:0007669"/>
    <property type="project" value="UniProtKB-KW"/>
</dbReference>
<keyword evidence="2" id="KW-0328">Glycosyltransferase</keyword>
<gene>
    <name evidence="5" type="ORF">SAMN05444349_1408</name>
</gene>
<dbReference type="InterPro" id="IPR029044">
    <property type="entry name" value="Nucleotide-diphossugar_trans"/>
</dbReference>
<dbReference type="AlphaFoldDB" id="A0A1M5F0B8"/>
<comment type="similarity">
    <text evidence="1">Belongs to the glycosyltransferase 2 family.</text>
</comment>
<dbReference type="PANTHER" id="PTHR43630">
    <property type="entry name" value="POLY-BETA-1,6-N-ACETYL-D-GLUCOSAMINE SYNTHASE"/>
    <property type="match status" value="1"/>
</dbReference>
<dbReference type="CDD" id="cd06439">
    <property type="entry name" value="CESA_like_1"/>
    <property type="match status" value="1"/>
</dbReference>
<dbReference type="SUPFAM" id="SSF53448">
    <property type="entry name" value="Nucleotide-diphospho-sugar transferases"/>
    <property type="match status" value="1"/>
</dbReference>
<feature type="transmembrane region" description="Helical" evidence="4">
    <location>
        <begin position="335"/>
        <end position="355"/>
    </location>
</feature>
<dbReference type="EMBL" id="FQVD01000040">
    <property type="protein sequence ID" value="SHF84886.1"/>
    <property type="molecule type" value="Genomic_DNA"/>
</dbReference>
<keyword evidence="3 5" id="KW-0808">Transferase</keyword>
<protein>
    <submittedName>
        <fullName evidence="5">Glycosyltransferase, catalytic subunit of cellulose synthase and poly-beta-1,6-N-acetylglucosamine synthase</fullName>
    </submittedName>
</protein>
<evidence type="ECO:0000256" key="2">
    <source>
        <dbReference type="ARBA" id="ARBA00022676"/>
    </source>
</evidence>
<sequence length="404" mass="45896">MNKTFILCLEILFGFALFIVFYTYLGYGILLYALVKLKELFIKPVKRSLPSLDSDLPEVTLFITAFNEEDVVDEKMKNSLALDYPAEKLHIVWVTDGSNDGTNDRLQTQWNGKSTVYFQSKRQGKTAAMTRGMTFIKTPFVVFTDANTMINSEAIREIVLAFQNPKVGCVAGEKRIAVQSKDGAAASGEGIYWKYESTLKALDTRLYSAVGAAGELFAVRRELFEPMEPDTLLDDFILSLRITMKGYIIAYSTNAYAIESGSANMREEEKRKIRIAAGGLQSIARLRPLLNPFRYGVLSFQYTSHRVLRWSVTPFLLFALFPLNIVLLFSGSAPVFYGILFILQILFYAMGYWGYYLSTKQIKNKIFFIPYYFLFMNVNVLKGIGYLKRKKGNGAWEKAKRAES</sequence>